<comment type="caution">
    <text evidence="1">The sequence shown here is derived from an EMBL/GenBank/DDBJ whole genome shotgun (WGS) entry which is preliminary data.</text>
</comment>
<name>A0A506YAI7_9MICO</name>
<dbReference type="GO" id="GO:0016627">
    <property type="term" value="F:oxidoreductase activity, acting on the CH-CH group of donors"/>
    <property type="evidence" value="ECO:0007669"/>
    <property type="project" value="InterPro"/>
</dbReference>
<gene>
    <name evidence="1" type="ORF">FJ657_02210</name>
</gene>
<dbReference type="Gene3D" id="2.40.110.10">
    <property type="entry name" value="Butyryl-CoA Dehydrogenase, subunit A, domain 2"/>
    <property type="match status" value="1"/>
</dbReference>
<dbReference type="EMBL" id="VHQG01000001">
    <property type="protein sequence ID" value="TPW78158.1"/>
    <property type="molecule type" value="Genomic_DNA"/>
</dbReference>
<evidence type="ECO:0000313" key="1">
    <source>
        <dbReference type="EMBL" id="TPW78158.1"/>
    </source>
</evidence>
<dbReference type="AlphaFoldDB" id="A0A506YAI7"/>
<organism evidence="1 2">
    <name type="scientific">Schumannella soli</name>
    <dbReference type="NCBI Taxonomy" id="2590779"/>
    <lineage>
        <taxon>Bacteria</taxon>
        <taxon>Bacillati</taxon>
        <taxon>Actinomycetota</taxon>
        <taxon>Actinomycetes</taxon>
        <taxon>Micrococcales</taxon>
        <taxon>Microbacteriaceae</taxon>
        <taxon>Schumannella</taxon>
    </lineage>
</organism>
<dbReference type="Proteomes" id="UP000316252">
    <property type="component" value="Unassembled WGS sequence"/>
</dbReference>
<keyword evidence="2" id="KW-1185">Reference proteome</keyword>
<dbReference type="OrthoDB" id="107064at2"/>
<protein>
    <submittedName>
        <fullName evidence="1">Acyl-CoA dehydrogenase</fullName>
    </submittedName>
</protein>
<dbReference type="InterPro" id="IPR046373">
    <property type="entry name" value="Acyl-CoA_Oxase/DH_mid-dom_sf"/>
</dbReference>
<proteinExistence type="predicted"/>
<reference evidence="1 2" key="1">
    <citation type="submission" date="2019-06" db="EMBL/GenBank/DDBJ databases">
        <authorList>
            <person name="Li F."/>
        </authorList>
    </citation>
    <scope>NUCLEOTIDE SEQUENCE [LARGE SCALE GENOMIC DNA]</scope>
    <source>
        <strain evidence="1 2">10F1D-1</strain>
    </source>
</reference>
<sequence>MAPAPPLVSAAAVADVSTVDTALDTARRLAAEDTRAGTGRTAELWSALATLAARDLEAARAVEPHLDAVGILRDAGWDLDRIEGIGRTWGVYASEAPGATVAASRSADGSWTLDGVKPWCSLAGTVDAALITAPDNDGERRLFAVRLDPDHALADHSGWRARGLAGIPSGPLTLTDAPAEPVGEPGWYLRRDGFRWGGIGVAACWFGGAVALGRSVADAARRHPDPGAIREMQVGAVDEALESARAVLLDAARQVDAGRAVGERGALIAARARGVVARAVDEVLLRAGHALGPAPLALDDEHSRRVADLQLYVRQHHAENDQASLGRRILRGPEAR</sequence>
<dbReference type="InterPro" id="IPR009100">
    <property type="entry name" value="AcylCoA_DH/oxidase_NM_dom_sf"/>
</dbReference>
<dbReference type="SUPFAM" id="SSF56645">
    <property type="entry name" value="Acyl-CoA dehydrogenase NM domain-like"/>
    <property type="match status" value="1"/>
</dbReference>
<evidence type="ECO:0000313" key="2">
    <source>
        <dbReference type="Proteomes" id="UP000316252"/>
    </source>
</evidence>
<accession>A0A506YAI7</accession>